<proteinExistence type="predicted"/>
<feature type="chain" id="PRO_5038774161" description="Neocarzinostatin family protein" evidence="2">
    <location>
        <begin position="25"/>
        <end position="172"/>
    </location>
</feature>
<keyword evidence="4" id="KW-1185">Reference proteome</keyword>
<evidence type="ECO:0000313" key="4">
    <source>
        <dbReference type="Proteomes" id="UP000256661"/>
    </source>
</evidence>
<dbReference type="RefSeq" id="WP_116021382.1">
    <property type="nucleotide sequence ID" value="NZ_QTTT01000001.1"/>
</dbReference>
<evidence type="ECO:0008006" key="5">
    <source>
        <dbReference type="Google" id="ProtNLM"/>
    </source>
</evidence>
<reference evidence="3 4" key="1">
    <citation type="submission" date="2018-08" db="EMBL/GenBank/DDBJ databases">
        <title>Sequencing the genomes of 1000 actinobacteria strains.</title>
        <authorList>
            <person name="Klenk H.-P."/>
        </authorList>
    </citation>
    <scope>NUCLEOTIDE SEQUENCE [LARGE SCALE GENOMIC DNA]</scope>
    <source>
        <strain evidence="3 4">DSM 43927</strain>
    </source>
</reference>
<gene>
    <name evidence="3" type="ORF">DFJ69_1024</name>
</gene>
<evidence type="ECO:0000256" key="1">
    <source>
        <dbReference type="SAM" id="MobiDB-lite"/>
    </source>
</evidence>
<keyword evidence="2" id="KW-0732">Signal</keyword>
<accession>A0A3D9SVC6</accession>
<organism evidence="3 4">
    <name type="scientific">Thermomonospora umbrina</name>
    <dbReference type="NCBI Taxonomy" id="111806"/>
    <lineage>
        <taxon>Bacteria</taxon>
        <taxon>Bacillati</taxon>
        <taxon>Actinomycetota</taxon>
        <taxon>Actinomycetes</taxon>
        <taxon>Streptosporangiales</taxon>
        <taxon>Thermomonosporaceae</taxon>
        <taxon>Thermomonospora</taxon>
    </lineage>
</organism>
<feature type="signal peptide" evidence="2">
    <location>
        <begin position="1"/>
        <end position="24"/>
    </location>
</feature>
<dbReference type="EMBL" id="QTTT01000001">
    <property type="protein sequence ID" value="REE95621.1"/>
    <property type="molecule type" value="Genomic_DNA"/>
</dbReference>
<feature type="region of interest" description="Disordered" evidence="1">
    <location>
        <begin position="26"/>
        <end position="51"/>
    </location>
</feature>
<dbReference type="OrthoDB" id="9848325at2"/>
<evidence type="ECO:0000256" key="2">
    <source>
        <dbReference type="SAM" id="SignalP"/>
    </source>
</evidence>
<comment type="caution">
    <text evidence="3">The sequence shown here is derived from an EMBL/GenBank/DDBJ whole genome shotgun (WGS) entry which is preliminary data.</text>
</comment>
<feature type="compositionally biased region" description="Polar residues" evidence="1">
    <location>
        <begin position="35"/>
        <end position="51"/>
    </location>
</feature>
<protein>
    <recommendedName>
        <fullName evidence="5">Neocarzinostatin family protein</fullName>
    </recommendedName>
</protein>
<evidence type="ECO:0000313" key="3">
    <source>
        <dbReference type="EMBL" id="REE95621.1"/>
    </source>
</evidence>
<dbReference type="Proteomes" id="UP000256661">
    <property type="component" value="Unassembled WGS sequence"/>
</dbReference>
<sequence>MKILKRGAFPAVVAVAALAVPTHAASASVSPPDRYSTSEGSGSFTGDSGVGSSTCTLSNLTAKAHRTGRTWKVRVRGFDASCVGVITSARHDGRIHFQIRKGAVTGTISIVITNALGGECRYRGPVTGSIANGAGTLSATGTVTLRETLKAPCAPDSKATLKITFPGADFTR</sequence>
<dbReference type="AlphaFoldDB" id="A0A3D9SVC6"/>
<name>A0A3D9SVC6_9ACTN</name>